<gene>
    <name evidence="3" type="primary">LOC113468220</name>
</gene>
<keyword evidence="2" id="KW-1185">Reference proteome</keyword>
<dbReference type="GO" id="GO:0000139">
    <property type="term" value="C:Golgi membrane"/>
    <property type="evidence" value="ECO:0007669"/>
    <property type="project" value="TreeGrafter"/>
</dbReference>
<dbReference type="Proteomes" id="UP000079169">
    <property type="component" value="Unplaced"/>
</dbReference>
<feature type="coiled-coil region" evidence="1">
    <location>
        <begin position="5"/>
        <end position="40"/>
    </location>
</feature>
<dbReference type="AlphaFoldDB" id="A0A3Q0J1F6"/>
<dbReference type="KEGG" id="dci:113468220"/>
<evidence type="ECO:0000313" key="2">
    <source>
        <dbReference type="Proteomes" id="UP000079169"/>
    </source>
</evidence>
<sequence length="321" mass="36206">MDKLNTEMKEKIMKSNQELMKKLNESNADIINKIQDIKKEYNIENIPDKNNNSGDMFNPRDNSSSMNMFAGDSVVSPKIVALNLSETSMSIFQVEAYDLNHQEMSQPLECLVSDKDILIARMRICGFQRLFHRDRFTSQFVSVTAPPLDIETKVNHLTEDKLHLAKALLNSAQKLSTHQEQMEWLAGQCEVWRSKFLASSLMVEELAKWKAALTQKVCDYQDITRKILTEHQITHVATSKTYTNLAILGNNFDLSVMTDAEARIKPKSSTVVDLATGCESLSASLKEQLLGSSPFPINTFVPDLASGEYLTEAEKQAYQVS</sequence>
<keyword evidence="1" id="KW-0175">Coiled coil</keyword>
<dbReference type="GeneID" id="113468220"/>
<protein>
    <submittedName>
        <fullName evidence="3">Golgin-45</fullName>
    </submittedName>
</protein>
<dbReference type="STRING" id="121845.A0A3Q0J1F6"/>
<dbReference type="PANTHER" id="PTHR13066:SF2">
    <property type="entry name" value="GOLGIN-45"/>
    <property type="match status" value="1"/>
</dbReference>
<reference evidence="3" key="1">
    <citation type="submission" date="2025-08" db="UniProtKB">
        <authorList>
            <consortium name="RefSeq"/>
        </authorList>
    </citation>
    <scope>IDENTIFICATION</scope>
</reference>
<evidence type="ECO:0000256" key="1">
    <source>
        <dbReference type="SAM" id="Coils"/>
    </source>
</evidence>
<dbReference type="PaxDb" id="121845-A0A3Q0J1F6"/>
<evidence type="ECO:0000313" key="3">
    <source>
        <dbReference type="RefSeq" id="XP_026680788.1"/>
    </source>
</evidence>
<name>A0A3Q0J1F6_DIACI</name>
<dbReference type="PANTHER" id="PTHR13066">
    <property type="entry name" value="BASIC LEUCINE ZIPPER NUCLEAR FACTOR 1 BLZF1 PROTEIN"/>
    <property type="match status" value="1"/>
</dbReference>
<organism evidence="2 3">
    <name type="scientific">Diaphorina citri</name>
    <name type="common">Asian citrus psyllid</name>
    <dbReference type="NCBI Taxonomy" id="121845"/>
    <lineage>
        <taxon>Eukaryota</taxon>
        <taxon>Metazoa</taxon>
        <taxon>Ecdysozoa</taxon>
        <taxon>Arthropoda</taxon>
        <taxon>Hexapoda</taxon>
        <taxon>Insecta</taxon>
        <taxon>Pterygota</taxon>
        <taxon>Neoptera</taxon>
        <taxon>Paraneoptera</taxon>
        <taxon>Hemiptera</taxon>
        <taxon>Sternorrhyncha</taxon>
        <taxon>Psylloidea</taxon>
        <taxon>Psyllidae</taxon>
        <taxon>Diaphorininae</taxon>
        <taxon>Diaphorina</taxon>
    </lineage>
</organism>
<dbReference type="GO" id="GO:0007030">
    <property type="term" value="P:Golgi organization"/>
    <property type="evidence" value="ECO:0007669"/>
    <property type="project" value="InterPro"/>
</dbReference>
<dbReference type="GO" id="GO:0043001">
    <property type="term" value="P:Golgi to plasma membrane protein transport"/>
    <property type="evidence" value="ECO:0007669"/>
    <property type="project" value="InterPro"/>
</dbReference>
<proteinExistence type="predicted"/>
<dbReference type="RefSeq" id="XP_026680788.1">
    <property type="nucleotide sequence ID" value="XM_026824987.1"/>
</dbReference>
<dbReference type="InterPro" id="IPR027095">
    <property type="entry name" value="Golgin-45"/>
</dbReference>
<accession>A0A3Q0J1F6</accession>